<evidence type="ECO:0008006" key="3">
    <source>
        <dbReference type="Google" id="ProtNLM"/>
    </source>
</evidence>
<accession>A0A4S4BJ01</accession>
<gene>
    <name evidence="1" type="ORF">E6C55_25435</name>
</gene>
<dbReference type="Proteomes" id="UP000310636">
    <property type="component" value="Unassembled WGS sequence"/>
</dbReference>
<proteinExistence type="predicted"/>
<protein>
    <recommendedName>
        <fullName evidence="3">F0F1-type ATP synthase</fullName>
    </recommendedName>
</protein>
<organism evidence="1 2">
    <name type="scientific">Cohnella fermenti</name>
    <dbReference type="NCBI Taxonomy" id="2565925"/>
    <lineage>
        <taxon>Bacteria</taxon>
        <taxon>Bacillati</taxon>
        <taxon>Bacillota</taxon>
        <taxon>Bacilli</taxon>
        <taxon>Bacillales</taxon>
        <taxon>Paenibacillaceae</taxon>
        <taxon>Cohnella</taxon>
    </lineage>
</organism>
<dbReference type="EMBL" id="SSOB01000041">
    <property type="protein sequence ID" value="THF74389.1"/>
    <property type="molecule type" value="Genomic_DNA"/>
</dbReference>
<sequence>MKMIEWALIGALLLLPFFVANRLDTEAQRKTLVTELRYDAALDTAVDDAARALLIHANPQQDVQYESAKRVPVNKEEAMETFQRTLYMNFGIADDRIAQGVLDRYIPAVVVIGYDGFWVYGEEEVRSDSGETELRRVWGPKKPFAYRDAQGNSLAFTLDDRVTAYAAGSASWQEGLRSEIQATTPIPLLQDAERFEQVRRNTIVNAVQNELAYRINRYNRMTARIGVAYTFTLPTISEEEWNNSIDDVGVMAFLQGIPIGSQTYNNYALGGSRLLKRTSIVGALKGTRKVYYRSSCGYPFPAEETFANENAAARKGYMPLPCPSS</sequence>
<keyword evidence="2" id="KW-1185">Reference proteome</keyword>
<evidence type="ECO:0000313" key="2">
    <source>
        <dbReference type="Proteomes" id="UP000310636"/>
    </source>
</evidence>
<dbReference type="AlphaFoldDB" id="A0A4S4BJ01"/>
<dbReference type="RefSeq" id="WP_136372644.1">
    <property type="nucleotide sequence ID" value="NZ_SSOB01000041.1"/>
</dbReference>
<name>A0A4S4BJ01_9BACL</name>
<dbReference type="OrthoDB" id="1985886at2"/>
<evidence type="ECO:0000313" key="1">
    <source>
        <dbReference type="EMBL" id="THF74389.1"/>
    </source>
</evidence>
<comment type="caution">
    <text evidence="1">The sequence shown here is derived from an EMBL/GenBank/DDBJ whole genome shotgun (WGS) entry which is preliminary data.</text>
</comment>
<reference evidence="1 2" key="1">
    <citation type="submission" date="2019-04" db="EMBL/GenBank/DDBJ databases">
        <title>Cohnella sp. nov. isolated from preserved vegetables.</title>
        <authorList>
            <person name="Lin S.-Y."/>
            <person name="Hung M.-H."/>
            <person name="Young C.-C."/>
        </authorList>
    </citation>
    <scope>NUCLEOTIDE SEQUENCE [LARGE SCALE GENOMIC DNA]</scope>
    <source>
        <strain evidence="1 2">CC-MHH1044</strain>
    </source>
</reference>